<dbReference type="EMBL" id="JAAGAB010000004">
    <property type="protein sequence ID" value="NDV02441.1"/>
    <property type="molecule type" value="Genomic_DNA"/>
</dbReference>
<feature type="coiled-coil region" evidence="1">
    <location>
        <begin position="4"/>
        <end position="47"/>
    </location>
</feature>
<evidence type="ECO:0000313" key="3">
    <source>
        <dbReference type="Proteomes" id="UP000474757"/>
    </source>
</evidence>
<proteinExistence type="predicted"/>
<evidence type="ECO:0000256" key="1">
    <source>
        <dbReference type="SAM" id="Coils"/>
    </source>
</evidence>
<evidence type="ECO:0000313" key="2">
    <source>
        <dbReference type="EMBL" id="NDV02441.1"/>
    </source>
</evidence>
<dbReference type="AlphaFoldDB" id="A0A6B2JLK5"/>
<reference evidence="2 3" key="1">
    <citation type="submission" date="2020-02" db="EMBL/GenBank/DDBJ databases">
        <title>Pseudoroseicyclus tamarix, sp. nov., isolated from offshore sediment of a Tamarix chinensis forest.</title>
        <authorList>
            <person name="Gai Y."/>
        </authorList>
    </citation>
    <scope>NUCLEOTIDE SEQUENCE [LARGE SCALE GENOMIC DNA]</scope>
    <source>
        <strain evidence="2 3">CLL3-39</strain>
    </source>
</reference>
<protein>
    <submittedName>
        <fullName evidence="2">Uncharacterized protein</fullName>
    </submittedName>
</protein>
<accession>A0A6B2JLK5</accession>
<comment type="caution">
    <text evidence="2">The sequence shown here is derived from an EMBL/GenBank/DDBJ whole genome shotgun (WGS) entry which is preliminary data.</text>
</comment>
<keyword evidence="1" id="KW-0175">Coiled coil</keyword>
<sequence length="73" mass="8359">MALRETAEKHLKVLKLIHRELEKNEEWEDLTKEIEDLIAELEHELSQGYGLSKRSVELLSLAASIISILLGFS</sequence>
<dbReference type="Proteomes" id="UP000474757">
    <property type="component" value="Unassembled WGS sequence"/>
</dbReference>
<gene>
    <name evidence="2" type="ORF">GZA08_15830</name>
</gene>
<organism evidence="2 3">
    <name type="scientific">Pseudoroseicyclus tamaricis</name>
    <dbReference type="NCBI Taxonomy" id="2705421"/>
    <lineage>
        <taxon>Bacteria</taxon>
        <taxon>Pseudomonadati</taxon>
        <taxon>Pseudomonadota</taxon>
        <taxon>Alphaproteobacteria</taxon>
        <taxon>Rhodobacterales</taxon>
        <taxon>Paracoccaceae</taxon>
        <taxon>Pseudoroseicyclus</taxon>
    </lineage>
</organism>
<keyword evidence="3" id="KW-1185">Reference proteome</keyword>
<dbReference type="RefSeq" id="WP_163895426.1">
    <property type="nucleotide sequence ID" value="NZ_JAAFYS010000004.1"/>
</dbReference>
<name>A0A6B2JLK5_9RHOB</name>